<accession>A0A6G5A1M6</accession>
<sequence>MLTESAWRPGLLASPCHLVAALASHTSTGLSECAHTDPFLVLRPPQPPPSLPTHSPTLRMSHPSSILCM</sequence>
<reference evidence="2" key="1">
    <citation type="submission" date="2020-03" db="EMBL/GenBank/DDBJ databases">
        <title>A transcriptome and proteome of the tick Rhipicephalus microplus shaped by the genetic composition of its hosts and developmental stage.</title>
        <authorList>
            <person name="Garcia G.R."/>
            <person name="Ribeiro J.M.C."/>
            <person name="Maruyama S.R."/>
            <person name="Gardinasse L.G."/>
            <person name="Nelson K."/>
            <person name="Ferreira B.R."/>
            <person name="Andrade T.G."/>
            <person name="Santos I.K.F.M."/>
        </authorList>
    </citation>
    <scope>NUCLEOTIDE SEQUENCE</scope>
    <source>
        <strain evidence="2">NSGR</strain>
        <tissue evidence="2">Salivary glands</tissue>
    </source>
</reference>
<feature type="region of interest" description="Disordered" evidence="1">
    <location>
        <begin position="44"/>
        <end position="69"/>
    </location>
</feature>
<evidence type="ECO:0000256" key="1">
    <source>
        <dbReference type="SAM" id="MobiDB-lite"/>
    </source>
</evidence>
<proteinExistence type="predicted"/>
<name>A0A6G5A1M6_RHIMP</name>
<dbReference type="EMBL" id="GIKN01002652">
    <property type="protein sequence ID" value="NIE44925.1"/>
    <property type="molecule type" value="Transcribed_RNA"/>
</dbReference>
<protein>
    <submittedName>
        <fullName evidence="2">Putative secreted protein</fullName>
    </submittedName>
</protein>
<organism evidence="2">
    <name type="scientific">Rhipicephalus microplus</name>
    <name type="common">Cattle tick</name>
    <name type="synonym">Boophilus microplus</name>
    <dbReference type="NCBI Taxonomy" id="6941"/>
    <lineage>
        <taxon>Eukaryota</taxon>
        <taxon>Metazoa</taxon>
        <taxon>Ecdysozoa</taxon>
        <taxon>Arthropoda</taxon>
        <taxon>Chelicerata</taxon>
        <taxon>Arachnida</taxon>
        <taxon>Acari</taxon>
        <taxon>Parasitiformes</taxon>
        <taxon>Ixodida</taxon>
        <taxon>Ixodoidea</taxon>
        <taxon>Ixodidae</taxon>
        <taxon>Rhipicephalinae</taxon>
        <taxon>Rhipicephalus</taxon>
        <taxon>Boophilus</taxon>
    </lineage>
</organism>
<dbReference type="AlphaFoldDB" id="A0A6G5A1M6"/>
<evidence type="ECO:0000313" key="2">
    <source>
        <dbReference type="EMBL" id="NIE44925.1"/>
    </source>
</evidence>